<keyword evidence="2" id="KW-1185">Reference proteome</keyword>
<evidence type="ECO:0000313" key="1">
    <source>
        <dbReference type="EMBL" id="KAI4580685.1"/>
    </source>
</evidence>
<sequence>MRIHMQTWEHVETAQYCDSSPSALPDLVSNQDGTVPVGSTETNFLKPGMVVTFASSNGTMEVKSVEMHHKALPGHFVVQDMRQMAPTGVIKAVDKKTSTEGKVTKLAVKDSKK</sequence>
<organism evidence="1 2">
    <name type="scientific">Ovis ammon polii x Ovis aries</name>
    <dbReference type="NCBI Taxonomy" id="2918886"/>
    <lineage>
        <taxon>Eukaryota</taxon>
        <taxon>Metazoa</taxon>
        <taxon>Chordata</taxon>
        <taxon>Craniata</taxon>
        <taxon>Vertebrata</taxon>
        <taxon>Euteleostomi</taxon>
        <taxon>Mammalia</taxon>
        <taxon>Eutheria</taxon>
        <taxon>Laurasiatheria</taxon>
        <taxon>Artiodactyla</taxon>
        <taxon>Ruminantia</taxon>
        <taxon>Pecora</taxon>
        <taxon>Bovidae</taxon>
        <taxon>Caprinae</taxon>
        <taxon>Ovis</taxon>
    </lineage>
</organism>
<accession>A0ACB9USX5</accession>
<evidence type="ECO:0000313" key="2">
    <source>
        <dbReference type="Proteomes" id="UP001057279"/>
    </source>
</evidence>
<reference evidence="1" key="1">
    <citation type="submission" date="2022-03" db="EMBL/GenBank/DDBJ databases">
        <title>Genomic analyses of argali, domestic sheep and their hybrids provide insights into chromosomal evolution, heterosis and genetic basis of agronomic traits.</title>
        <authorList>
            <person name="Li M."/>
        </authorList>
    </citation>
    <scope>NUCLEOTIDE SEQUENCE</scope>
    <source>
        <strain evidence="1">F1 hybrid</strain>
    </source>
</reference>
<name>A0ACB9USX5_9CETA</name>
<proteinExistence type="predicted"/>
<comment type="caution">
    <text evidence="1">The sequence shown here is derived from an EMBL/GenBank/DDBJ whole genome shotgun (WGS) entry which is preliminary data.</text>
</comment>
<gene>
    <name evidence="1" type="ORF">MJG53_010227</name>
</gene>
<dbReference type="Proteomes" id="UP001057279">
    <property type="component" value="Linkage Group LG11"/>
</dbReference>
<dbReference type="EMBL" id="CM043036">
    <property type="protein sequence ID" value="KAI4580685.1"/>
    <property type="molecule type" value="Genomic_DNA"/>
</dbReference>
<protein>
    <submittedName>
        <fullName evidence="1">Uncharacterized protein</fullName>
    </submittedName>
</protein>